<proteinExistence type="predicted"/>
<gene>
    <name evidence="1" type="ORF">LCGC14_1381470</name>
</gene>
<organism evidence="1">
    <name type="scientific">marine sediment metagenome</name>
    <dbReference type="NCBI Taxonomy" id="412755"/>
    <lineage>
        <taxon>unclassified sequences</taxon>
        <taxon>metagenomes</taxon>
        <taxon>ecological metagenomes</taxon>
    </lineage>
</organism>
<comment type="caution">
    <text evidence="1">The sequence shown here is derived from an EMBL/GenBank/DDBJ whole genome shotgun (WGS) entry which is preliminary data.</text>
</comment>
<dbReference type="AlphaFoldDB" id="A0A0F9K2M4"/>
<sequence>MPEKYEVTKEAILAMAEKSPEAKEMLKAGFPEAFEEDKHFDLTKLKDKRYIFTDEEAKRAGFRDQAFMNVRVDGEYRGIAFYLQEAGLKWTLVRDKTTLSA</sequence>
<evidence type="ECO:0000313" key="1">
    <source>
        <dbReference type="EMBL" id="KKM76299.1"/>
    </source>
</evidence>
<dbReference type="EMBL" id="LAZR01008832">
    <property type="protein sequence ID" value="KKM76299.1"/>
    <property type="molecule type" value="Genomic_DNA"/>
</dbReference>
<name>A0A0F9K2M4_9ZZZZ</name>
<protein>
    <submittedName>
        <fullName evidence="1">Uncharacterized protein</fullName>
    </submittedName>
</protein>
<reference evidence="1" key="1">
    <citation type="journal article" date="2015" name="Nature">
        <title>Complex archaea that bridge the gap between prokaryotes and eukaryotes.</title>
        <authorList>
            <person name="Spang A."/>
            <person name="Saw J.H."/>
            <person name="Jorgensen S.L."/>
            <person name="Zaremba-Niedzwiedzka K."/>
            <person name="Martijn J."/>
            <person name="Lind A.E."/>
            <person name="van Eijk R."/>
            <person name="Schleper C."/>
            <person name="Guy L."/>
            <person name="Ettema T.J."/>
        </authorList>
    </citation>
    <scope>NUCLEOTIDE SEQUENCE</scope>
</reference>
<accession>A0A0F9K2M4</accession>